<evidence type="ECO:0000313" key="3">
    <source>
        <dbReference type="Proteomes" id="UP000178429"/>
    </source>
</evidence>
<evidence type="ECO:0000256" key="1">
    <source>
        <dbReference type="SAM" id="Phobius"/>
    </source>
</evidence>
<feature type="transmembrane region" description="Helical" evidence="1">
    <location>
        <begin position="27"/>
        <end position="48"/>
    </location>
</feature>
<evidence type="ECO:0000313" key="2">
    <source>
        <dbReference type="EMBL" id="OGM68983.1"/>
    </source>
</evidence>
<feature type="transmembrane region" description="Helical" evidence="1">
    <location>
        <begin position="159"/>
        <end position="175"/>
    </location>
</feature>
<dbReference type="Proteomes" id="UP000178429">
    <property type="component" value="Unassembled WGS sequence"/>
</dbReference>
<name>A0A1F8BY03_9BACT</name>
<organism evidence="2 3">
    <name type="scientific">Candidatus Woesebacteria bacterium RIFCSPLOWO2_01_FULL_44_14</name>
    <dbReference type="NCBI Taxonomy" id="1802525"/>
    <lineage>
        <taxon>Bacteria</taxon>
        <taxon>Candidatus Woeseibacteriota</taxon>
    </lineage>
</organism>
<keyword evidence="1" id="KW-0812">Transmembrane</keyword>
<accession>A0A1F8BY03</accession>
<protein>
    <submittedName>
        <fullName evidence="2">Uncharacterized protein</fullName>
    </submittedName>
</protein>
<keyword evidence="1" id="KW-0472">Membrane</keyword>
<feature type="transmembrane region" description="Helical" evidence="1">
    <location>
        <begin position="132"/>
        <end position="153"/>
    </location>
</feature>
<dbReference type="AlphaFoldDB" id="A0A1F8BY03"/>
<sequence length="188" mass="22079">MFIVGLFYAFGNFITTSRKFDFGQRRLWAYESWIIFSFYGLFLFLTLLEKEFKIGKIKRPHLHLAEFKKLLLVNLILLVFPWGLFLLFAPASMLELLKLNSVYWRILGGMSLVGALIYYFPYRFYAKRLSYYIIAFGALDNFLAGAIVTALFVSKRVGLVAWSATPLLFYFAYFFKEQAEKYKHLAKK</sequence>
<comment type="caution">
    <text evidence="2">The sequence shown here is derived from an EMBL/GenBank/DDBJ whole genome shotgun (WGS) entry which is preliminary data.</text>
</comment>
<dbReference type="STRING" id="1802525.A2975_02270"/>
<reference evidence="2 3" key="1">
    <citation type="journal article" date="2016" name="Nat. Commun.">
        <title>Thousands of microbial genomes shed light on interconnected biogeochemical processes in an aquifer system.</title>
        <authorList>
            <person name="Anantharaman K."/>
            <person name="Brown C.T."/>
            <person name="Hug L.A."/>
            <person name="Sharon I."/>
            <person name="Castelle C.J."/>
            <person name="Probst A.J."/>
            <person name="Thomas B.C."/>
            <person name="Singh A."/>
            <person name="Wilkins M.J."/>
            <person name="Karaoz U."/>
            <person name="Brodie E.L."/>
            <person name="Williams K.H."/>
            <person name="Hubbard S.S."/>
            <person name="Banfield J.F."/>
        </authorList>
    </citation>
    <scope>NUCLEOTIDE SEQUENCE [LARGE SCALE GENOMIC DNA]</scope>
</reference>
<feature type="transmembrane region" description="Helical" evidence="1">
    <location>
        <begin position="102"/>
        <end position="120"/>
    </location>
</feature>
<feature type="transmembrane region" description="Helical" evidence="1">
    <location>
        <begin position="69"/>
        <end position="90"/>
    </location>
</feature>
<proteinExistence type="predicted"/>
<gene>
    <name evidence="2" type="ORF">A2975_02270</name>
</gene>
<keyword evidence="1" id="KW-1133">Transmembrane helix</keyword>
<dbReference type="EMBL" id="MGHL01000015">
    <property type="protein sequence ID" value="OGM68983.1"/>
    <property type="molecule type" value="Genomic_DNA"/>
</dbReference>